<dbReference type="Pfam" id="PF02683">
    <property type="entry name" value="DsbD_TM"/>
    <property type="match status" value="1"/>
</dbReference>
<comment type="caution">
    <text evidence="10">The sequence shown here is derived from an EMBL/GenBank/DDBJ whole genome shotgun (WGS) entry which is preliminary data.</text>
</comment>
<gene>
    <name evidence="10" type="ORF">EII33_11180</name>
</gene>
<dbReference type="InterPro" id="IPR013766">
    <property type="entry name" value="Thioredoxin_domain"/>
</dbReference>
<dbReference type="InterPro" id="IPR028250">
    <property type="entry name" value="DsbDN"/>
</dbReference>
<keyword evidence="6 7" id="KW-0472">Membrane</keyword>
<dbReference type="Pfam" id="PF11412">
    <property type="entry name" value="DsbD_N"/>
    <property type="match status" value="1"/>
</dbReference>
<feature type="domain" description="Thioredoxin" evidence="9">
    <location>
        <begin position="514"/>
        <end position="672"/>
    </location>
</feature>
<evidence type="ECO:0000256" key="3">
    <source>
        <dbReference type="ARBA" id="ARBA00022692"/>
    </source>
</evidence>
<evidence type="ECO:0000256" key="1">
    <source>
        <dbReference type="ARBA" id="ARBA00004651"/>
    </source>
</evidence>
<accession>A0A3P2A0D0</accession>
<dbReference type="SUPFAM" id="SSF52833">
    <property type="entry name" value="Thioredoxin-like"/>
    <property type="match status" value="1"/>
</dbReference>
<feature type="chain" id="PRO_5018205581" evidence="8">
    <location>
        <begin position="20"/>
        <end position="678"/>
    </location>
</feature>
<evidence type="ECO:0000256" key="5">
    <source>
        <dbReference type="ARBA" id="ARBA00022989"/>
    </source>
</evidence>
<evidence type="ECO:0000256" key="2">
    <source>
        <dbReference type="ARBA" id="ARBA00022475"/>
    </source>
</evidence>
<dbReference type="Gene3D" id="3.40.30.10">
    <property type="entry name" value="Glutaredoxin"/>
    <property type="match status" value="1"/>
</dbReference>
<keyword evidence="11" id="KW-1185">Reference proteome</keyword>
<feature type="transmembrane region" description="Helical" evidence="7">
    <location>
        <begin position="346"/>
        <end position="374"/>
    </location>
</feature>
<dbReference type="PANTHER" id="PTHR32234:SF0">
    <property type="entry name" value="THIOL:DISULFIDE INTERCHANGE PROTEIN DSBD"/>
    <property type="match status" value="1"/>
</dbReference>
<dbReference type="InterPro" id="IPR003834">
    <property type="entry name" value="Cyt_c_assmbl_TM_dom"/>
</dbReference>
<name>A0A3P2A0D0_9BACE</name>
<dbReference type="RefSeq" id="WP_125239770.1">
    <property type="nucleotide sequence ID" value="NZ_RQYF01000067.1"/>
</dbReference>
<feature type="transmembrane region" description="Helical" evidence="7">
    <location>
        <begin position="304"/>
        <end position="325"/>
    </location>
</feature>
<feature type="transmembrane region" description="Helical" evidence="7">
    <location>
        <begin position="270"/>
        <end position="292"/>
    </location>
</feature>
<dbReference type="PANTHER" id="PTHR32234">
    <property type="entry name" value="THIOL:DISULFIDE INTERCHANGE PROTEIN DSBD"/>
    <property type="match status" value="1"/>
</dbReference>
<dbReference type="GO" id="GO:0005886">
    <property type="term" value="C:plasma membrane"/>
    <property type="evidence" value="ECO:0007669"/>
    <property type="project" value="UniProtKB-SubCell"/>
</dbReference>
<proteinExistence type="predicted"/>
<evidence type="ECO:0000313" key="10">
    <source>
        <dbReference type="EMBL" id="RRD88852.1"/>
    </source>
</evidence>
<dbReference type="GO" id="GO:0045454">
    <property type="term" value="P:cell redox homeostasis"/>
    <property type="evidence" value="ECO:0007669"/>
    <property type="project" value="TreeGrafter"/>
</dbReference>
<organism evidence="10 11">
    <name type="scientific">Prevotella heparinolytica</name>
    <dbReference type="NCBI Taxonomy" id="28113"/>
    <lineage>
        <taxon>Bacteria</taxon>
        <taxon>Pseudomonadati</taxon>
        <taxon>Bacteroidota</taxon>
        <taxon>Bacteroidia</taxon>
        <taxon>Bacteroidales</taxon>
        <taxon>Bacteroidaceae</taxon>
        <taxon>Bacteroides</taxon>
    </lineage>
</organism>
<feature type="transmembrane region" description="Helical" evidence="7">
    <location>
        <begin position="418"/>
        <end position="436"/>
    </location>
</feature>
<dbReference type="PROSITE" id="PS51352">
    <property type="entry name" value="THIOREDOXIN_2"/>
    <property type="match status" value="1"/>
</dbReference>
<evidence type="ECO:0000256" key="4">
    <source>
        <dbReference type="ARBA" id="ARBA00022748"/>
    </source>
</evidence>
<feature type="transmembrane region" description="Helical" evidence="7">
    <location>
        <begin position="225"/>
        <end position="249"/>
    </location>
</feature>
<keyword evidence="3 7" id="KW-0812">Transmembrane</keyword>
<evidence type="ECO:0000259" key="9">
    <source>
        <dbReference type="PROSITE" id="PS51352"/>
    </source>
</evidence>
<feature type="transmembrane region" description="Helical" evidence="7">
    <location>
        <begin position="492"/>
        <end position="511"/>
    </location>
</feature>
<keyword evidence="2" id="KW-1003">Cell membrane</keyword>
<dbReference type="EMBL" id="RQYF01000067">
    <property type="protein sequence ID" value="RRD88852.1"/>
    <property type="molecule type" value="Genomic_DNA"/>
</dbReference>
<dbReference type="GO" id="GO:0015035">
    <property type="term" value="F:protein-disulfide reductase activity"/>
    <property type="evidence" value="ECO:0007669"/>
    <property type="project" value="TreeGrafter"/>
</dbReference>
<feature type="transmembrane region" description="Helical" evidence="7">
    <location>
        <begin position="456"/>
        <end position="472"/>
    </location>
</feature>
<dbReference type="InterPro" id="IPR036249">
    <property type="entry name" value="Thioredoxin-like_sf"/>
</dbReference>
<evidence type="ECO:0000256" key="7">
    <source>
        <dbReference type="SAM" id="Phobius"/>
    </source>
</evidence>
<reference evidence="10 11" key="1">
    <citation type="submission" date="2018-11" db="EMBL/GenBank/DDBJ databases">
        <title>Genomes From Bacteria Associated with the Canine Oral Cavity: a Test Case for Automated Genome-Based Taxonomic Assignment.</title>
        <authorList>
            <person name="Coil D.A."/>
            <person name="Jospin G."/>
            <person name="Darling A.E."/>
            <person name="Wallis C."/>
            <person name="Davis I.J."/>
            <person name="Harris S."/>
            <person name="Eisen J.A."/>
            <person name="Holcombe L.J."/>
            <person name="O'Flynn C."/>
        </authorList>
    </citation>
    <scope>NUCLEOTIDE SEQUENCE [LARGE SCALE GENOMIC DNA]</scope>
    <source>
        <strain evidence="10 11">OH1047_COT-310</strain>
    </source>
</reference>
<evidence type="ECO:0000256" key="6">
    <source>
        <dbReference type="ARBA" id="ARBA00023136"/>
    </source>
</evidence>
<evidence type="ECO:0000313" key="11">
    <source>
        <dbReference type="Proteomes" id="UP000279562"/>
    </source>
</evidence>
<evidence type="ECO:0000256" key="8">
    <source>
        <dbReference type="SAM" id="SignalP"/>
    </source>
</evidence>
<sequence>MKNISLSFFLLLFAMMVQAQIQDPVKFKSEWKTLPGGEAEVVFTASIDKGWHVYSTDLGDGGPISATFNVERLSGVETVGKLRPAGKEISAFDRLFEMKVRYFEHTARFVQKLKLTSSTYQVEGYLEYGACNDENCLPPTQVPFKFSGEAEGVARENVASVSETNVADVSAPQESVAADTVSAANVDGVGVLAGGDVPNKSDLWKPVIDELKALGESTSHEDMSWFYIFITGFVGGLLALFTPCVWPIIPMTVSFFLKRSKDKKKGIRDAWTYGASIVVIYVTLGLAITLIFGASALNALSTNAVFNILFCLMLVVFAASFFGAFEITLPSKWSTAVDSKAEATSGLLSIFLMAFTLSLVSFSCTGPIIGFLLVQVSTTGSVVAPAIGMLGFAVALALPFTLFALFPSWLKSMPKSGGWMNIIKVTLGFLELAFALKFLSVADLAYGWRILDRETFLALWIVLFALLGFYLLGKIKFPHDDDDRKVSVPRFFMALASLAFAVYMVPGLWGAPLKAVSAFAPPMQTQDFNLYNNEVHAKFDDYDLGMEYARQHGKPVMLDFTGYGCVNCRKMELSVWTNPKVSDIINNEYVLITLYVDNKTPLPAPVKIVENGTERTLRTVGDKWSYLQRVKFGANAQPFYVLIDNEGKPLNKSYSYNEDIPKYIEFLQTGLENYKTKK</sequence>
<dbReference type="InterPro" id="IPR036929">
    <property type="entry name" value="DsbDN_sf"/>
</dbReference>
<dbReference type="GO" id="GO:0017004">
    <property type="term" value="P:cytochrome complex assembly"/>
    <property type="evidence" value="ECO:0007669"/>
    <property type="project" value="UniProtKB-KW"/>
</dbReference>
<feature type="transmembrane region" description="Helical" evidence="7">
    <location>
        <begin position="386"/>
        <end position="406"/>
    </location>
</feature>
<comment type="subcellular location">
    <subcellularLocation>
        <location evidence="1">Cell membrane</location>
        <topology evidence="1">Multi-pass membrane protein</topology>
    </subcellularLocation>
</comment>
<feature type="signal peptide" evidence="8">
    <location>
        <begin position="1"/>
        <end position="19"/>
    </location>
</feature>
<protein>
    <submittedName>
        <fullName evidence="10">Thiol:disulfide interchange protein</fullName>
    </submittedName>
</protein>
<dbReference type="Proteomes" id="UP000279562">
    <property type="component" value="Unassembled WGS sequence"/>
</dbReference>
<keyword evidence="4" id="KW-0201">Cytochrome c-type biogenesis</keyword>
<keyword evidence="8" id="KW-0732">Signal</keyword>
<dbReference type="Gene3D" id="2.60.40.1250">
    <property type="entry name" value="Thiol:disulfide interchange protein DsbD, N-terminal domain"/>
    <property type="match status" value="1"/>
</dbReference>
<keyword evidence="5 7" id="KW-1133">Transmembrane helix</keyword>
<dbReference type="Pfam" id="PF13899">
    <property type="entry name" value="Thioredoxin_7"/>
    <property type="match status" value="1"/>
</dbReference>
<dbReference type="AlphaFoldDB" id="A0A3P2A0D0"/>